<evidence type="ECO:0000256" key="5">
    <source>
        <dbReference type="ARBA" id="ARBA00023237"/>
    </source>
</evidence>
<sequence length="476" mass="52417">MKYIKLFVVSALIAVSACTDVLDVDPRQSLTPQTAFSDVSGYTSLTFSMYARLRDFGFYGQTMVLAPEALADNLLVIANTGRYVGEEVNQDRSHINLWNLNNWSAINDANLVIAGVDGVPGDQNTKNRLKGEAFFVRALVHFDQARVFGYEPGREVNGFNLSAILRTTPTAVFSDADLRPRSTNVQVYEQIEADLLEAINLLPVANRGSANVYRANRAAAQALLARVYLYWGRNDRAIALATDAMSTAGIGNDGSGLLEAEGYMTGFNTFPNPESLFEIEIRQVDWSTVDGVNNSVASLANNDLAQAQFVVSASQELINSHEPGDARLSAWRATTRSGFNGTVHASLKWRGAKGNFLENLPVLRASELLLIRAEARQKTGDTAGAYNDINALRSKRNLGPLTPGLTGNDLFEAILHERRVELAFEGHRFFDLKRNGLDIRKHRGLPTVPYTDYRVLSFLPNAQILLNENLVQNPGY</sequence>
<dbReference type="PROSITE" id="PS51257">
    <property type="entry name" value="PROKAR_LIPOPROTEIN"/>
    <property type="match status" value="1"/>
</dbReference>
<dbReference type="EMBL" id="BMYF01000008">
    <property type="protein sequence ID" value="GHB35296.1"/>
    <property type="molecule type" value="Genomic_DNA"/>
</dbReference>
<evidence type="ECO:0000313" key="10">
    <source>
        <dbReference type="Proteomes" id="UP000642809"/>
    </source>
</evidence>
<dbReference type="Pfam" id="PF07980">
    <property type="entry name" value="SusD_RagB"/>
    <property type="match status" value="1"/>
</dbReference>
<evidence type="ECO:0000259" key="8">
    <source>
        <dbReference type="Pfam" id="PF14322"/>
    </source>
</evidence>
<reference evidence="9" key="1">
    <citation type="journal article" date="2014" name="Int. J. Syst. Evol. Microbiol.">
        <title>Complete genome sequence of Corynebacterium casei LMG S-19264T (=DSM 44701T), isolated from a smear-ripened cheese.</title>
        <authorList>
            <consortium name="US DOE Joint Genome Institute (JGI-PGF)"/>
            <person name="Walter F."/>
            <person name="Albersmeier A."/>
            <person name="Kalinowski J."/>
            <person name="Ruckert C."/>
        </authorList>
    </citation>
    <scope>NUCLEOTIDE SEQUENCE</scope>
    <source>
        <strain evidence="9">KCTC 23224</strain>
    </source>
</reference>
<dbReference type="InterPro" id="IPR033985">
    <property type="entry name" value="SusD-like_N"/>
</dbReference>
<dbReference type="RefSeq" id="WP_189580412.1">
    <property type="nucleotide sequence ID" value="NZ_BMYF01000008.1"/>
</dbReference>
<dbReference type="InterPro" id="IPR011990">
    <property type="entry name" value="TPR-like_helical_dom_sf"/>
</dbReference>
<feature type="domain" description="RagB/SusD" evidence="7">
    <location>
        <begin position="357"/>
        <end position="476"/>
    </location>
</feature>
<dbReference type="SUPFAM" id="SSF48452">
    <property type="entry name" value="TPR-like"/>
    <property type="match status" value="1"/>
</dbReference>
<evidence type="ECO:0000256" key="3">
    <source>
        <dbReference type="ARBA" id="ARBA00022729"/>
    </source>
</evidence>
<proteinExistence type="inferred from homology"/>
<accession>A0A8J3CYN1</accession>
<evidence type="ECO:0000256" key="6">
    <source>
        <dbReference type="SAM" id="SignalP"/>
    </source>
</evidence>
<dbReference type="AlphaFoldDB" id="A0A8J3CYN1"/>
<keyword evidence="3 6" id="KW-0732">Signal</keyword>
<dbReference type="Pfam" id="PF14322">
    <property type="entry name" value="SusD-like_3"/>
    <property type="match status" value="1"/>
</dbReference>
<dbReference type="Proteomes" id="UP000642809">
    <property type="component" value="Unassembled WGS sequence"/>
</dbReference>
<dbReference type="CDD" id="cd08977">
    <property type="entry name" value="SusD"/>
    <property type="match status" value="1"/>
</dbReference>
<evidence type="ECO:0000256" key="2">
    <source>
        <dbReference type="ARBA" id="ARBA00006275"/>
    </source>
</evidence>
<keyword evidence="4" id="KW-0472">Membrane</keyword>
<evidence type="ECO:0000313" key="9">
    <source>
        <dbReference type="EMBL" id="GHB35296.1"/>
    </source>
</evidence>
<dbReference type="InterPro" id="IPR012944">
    <property type="entry name" value="SusD_RagB_dom"/>
</dbReference>
<feature type="chain" id="PRO_5035272492" evidence="6">
    <location>
        <begin position="20"/>
        <end position="476"/>
    </location>
</feature>
<dbReference type="GO" id="GO:0009279">
    <property type="term" value="C:cell outer membrane"/>
    <property type="evidence" value="ECO:0007669"/>
    <property type="project" value="UniProtKB-SubCell"/>
</dbReference>
<comment type="subcellular location">
    <subcellularLocation>
        <location evidence="1">Cell outer membrane</location>
    </subcellularLocation>
</comment>
<evidence type="ECO:0000259" key="7">
    <source>
        <dbReference type="Pfam" id="PF07980"/>
    </source>
</evidence>
<comment type="caution">
    <text evidence="9">The sequence shown here is derived from an EMBL/GenBank/DDBJ whole genome shotgun (WGS) entry which is preliminary data.</text>
</comment>
<keyword evidence="5" id="KW-0998">Cell outer membrane</keyword>
<keyword evidence="10" id="KW-1185">Reference proteome</keyword>
<dbReference type="Gene3D" id="1.25.40.390">
    <property type="match status" value="1"/>
</dbReference>
<name>A0A8J3CYN1_9BACT</name>
<protein>
    <submittedName>
        <fullName evidence="9">Membrane protein</fullName>
    </submittedName>
</protein>
<organism evidence="9 10">
    <name type="scientific">Mongoliitalea lutea</name>
    <dbReference type="NCBI Taxonomy" id="849756"/>
    <lineage>
        <taxon>Bacteria</taxon>
        <taxon>Pseudomonadati</taxon>
        <taxon>Bacteroidota</taxon>
        <taxon>Cytophagia</taxon>
        <taxon>Cytophagales</taxon>
        <taxon>Cyclobacteriaceae</taxon>
        <taxon>Mongoliitalea</taxon>
    </lineage>
</organism>
<reference evidence="9" key="2">
    <citation type="submission" date="2020-09" db="EMBL/GenBank/DDBJ databases">
        <authorList>
            <person name="Sun Q."/>
            <person name="Kim S."/>
        </authorList>
    </citation>
    <scope>NUCLEOTIDE SEQUENCE</scope>
    <source>
        <strain evidence="9">KCTC 23224</strain>
    </source>
</reference>
<feature type="domain" description="SusD-like N-terminal" evidence="8">
    <location>
        <begin position="79"/>
        <end position="229"/>
    </location>
</feature>
<evidence type="ECO:0000256" key="4">
    <source>
        <dbReference type="ARBA" id="ARBA00023136"/>
    </source>
</evidence>
<evidence type="ECO:0000256" key="1">
    <source>
        <dbReference type="ARBA" id="ARBA00004442"/>
    </source>
</evidence>
<comment type="similarity">
    <text evidence="2">Belongs to the SusD family.</text>
</comment>
<feature type="signal peptide" evidence="6">
    <location>
        <begin position="1"/>
        <end position="19"/>
    </location>
</feature>
<gene>
    <name evidence="9" type="ORF">GCM10008106_15880</name>
</gene>